<evidence type="ECO:0000256" key="7">
    <source>
        <dbReference type="ARBA" id="ARBA00048472"/>
    </source>
</evidence>
<name>A0A839T185_AZOMA</name>
<evidence type="ECO:0000256" key="6">
    <source>
        <dbReference type="ARBA" id="ARBA00030025"/>
    </source>
</evidence>
<dbReference type="InterPro" id="IPR016633">
    <property type="entry name" value="EarP"/>
</dbReference>
<dbReference type="GO" id="GO:0106361">
    <property type="term" value="F:protein-arginine rhamnosyltransferase activity"/>
    <property type="evidence" value="ECO:0007669"/>
    <property type="project" value="InterPro"/>
</dbReference>
<evidence type="ECO:0000256" key="3">
    <source>
        <dbReference type="ARBA" id="ARBA00024303"/>
    </source>
</evidence>
<evidence type="ECO:0000313" key="8">
    <source>
        <dbReference type="EMBL" id="MBB3102340.1"/>
    </source>
</evidence>
<reference evidence="8 9" key="1">
    <citation type="submission" date="2020-08" db="EMBL/GenBank/DDBJ databases">
        <title>Genomic Encyclopedia of Type Strains, Phase III (KMG-III): the genomes of soil and plant-associated and newly described type strains.</title>
        <authorList>
            <person name="Whitman W."/>
        </authorList>
    </citation>
    <scope>NUCLEOTIDE SEQUENCE [LARGE SCALE GENOMIC DNA]</scope>
    <source>
        <strain evidence="8 9">CECT 4462</strain>
    </source>
</reference>
<gene>
    <name evidence="8" type="ORF">FHR87_000713</name>
</gene>
<evidence type="ECO:0000256" key="2">
    <source>
        <dbReference type="ARBA" id="ARBA00022679"/>
    </source>
</evidence>
<evidence type="ECO:0000256" key="1">
    <source>
        <dbReference type="ARBA" id="ARBA00022676"/>
    </source>
</evidence>
<accession>A0A839T185</accession>
<comment type="function">
    <text evidence="3">Protein-arginine rhamnosyltransferase that catalyzes the transfer of a single rhamnose to elongation factor P (EF-P) on 'Lys-32', a modification required for EF-P-dependent rescue of polyproline stalled ribosomes.</text>
</comment>
<keyword evidence="1" id="KW-0328">Glycosyltransferase</keyword>
<dbReference type="Proteomes" id="UP000549250">
    <property type="component" value="Unassembled WGS sequence"/>
</dbReference>
<comment type="catalytic activity">
    <reaction evidence="7">
        <text>dTDP-beta-L-rhamnose + L-arginyl-[protein] = N(omega)-(alpha-L-rhamnosyl)-L-arginyl-[protein] + dTDP + H(+)</text>
        <dbReference type="Rhea" id="RHEA:66692"/>
        <dbReference type="Rhea" id="RHEA-COMP:10532"/>
        <dbReference type="Rhea" id="RHEA-COMP:17096"/>
        <dbReference type="ChEBI" id="CHEBI:15378"/>
        <dbReference type="ChEBI" id="CHEBI:29965"/>
        <dbReference type="ChEBI" id="CHEBI:57510"/>
        <dbReference type="ChEBI" id="CHEBI:58369"/>
        <dbReference type="ChEBI" id="CHEBI:167445"/>
    </reaction>
    <physiologicalReaction direction="left-to-right" evidence="7">
        <dbReference type="Rhea" id="RHEA:66693"/>
    </physiologicalReaction>
</comment>
<dbReference type="NCBIfam" id="TIGR03837">
    <property type="entry name" value="efp_Arg_rhamno"/>
    <property type="match status" value="1"/>
</dbReference>
<dbReference type="AlphaFoldDB" id="A0A839T185"/>
<evidence type="ECO:0000256" key="4">
    <source>
        <dbReference type="ARBA" id="ARBA00024346"/>
    </source>
</evidence>
<comment type="similarity">
    <text evidence="4">Belongs to the glycosyltransferase 104 family.</text>
</comment>
<keyword evidence="2" id="KW-0808">Transferase</keyword>
<dbReference type="PIRSF" id="PIRSF015557">
    <property type="entry name" value="UCP015557"/>
    <property type="match status" value="1"/>
</dbReference>
<evidence type="ECO:0000313" key="9">
    <source>
        <dbReference type="Proteomes" id="UP000549250"/>
    </source>
</evidence>
<comment type="caution">
    <text evidence="8">The sequence shown here is derived from an EMBL/GenBank/DDBJ whole genome shotgun (WGS) entry which is preliminary data.</text>
</comment>
<dbReference type="RefSeq" id="WP_338021217.1">
    <property type="nucleotide sequence ID" value="NZ_JACHXI010000002.1"/>
</dbReference>
<sequence>MPNKPTWDIFCVVIDNFGDIGVAWRLARQLVAEHGVAVRLWVDDLDTFSTLHPEASSELEQQICEGVEVHHWSKVWLDTEPADVVIEAFACELPSAYIDAMKNSERCILWLNLEYLSAENWIVDCHGLPSLQSGGLQKYFFFPGFASGTGAIIREHDLLARRRAFQDSISAREVFLSELGIVPIDGAQLISLFAYENPAISDWLDAMSLADRPTQLLIPAGRVLDDVAGWLGVIQLGVGDSYRRGSLDITVLPFLTQDQYDQLLWCCDFNAVRGEESFVRAQWTGKPLVWHIYPQDESAHWVKLDAFFQLYSSNLAVEARSALYDFWCAWNSGQGAGKAWLCLGQYESVLGDHAEYWVRRQEANGDLAGKLVSFHADWL</sequence>
<evidence type="ECO:0000256" key="5">
    <source>
        <dbReference type="ARBA" id="ARBA00024416"/>
    </source>
</evidence>
<proteinExistence type="inferred from homology"/>
<dbReference type="Pfam" id="PF10093">
    <property type="entry name" value="EarP"/>
    <property type="match status" value="1"/>
</dbReference>
<dbReference type="EMBL" id="JACHXI010000002">
    <property type="protein sequence ID" value="MBB3102340.1"/>
    <property type="molecule type" value="Genomic_DNA"/>
</dbReference>
<protein>
    <recommendedName>
        <fullName evidence="5">Protein-arginine rhamnosyltransferase</fullName>
    </recommendedName>
    <alternativeName>
        <fullName evidence="6">EF-P arginine rhamnosyltransferase</fullName>
    </alternativeName>
</protein>
<keyword evidence="9" id="KW-1185">Reference proteome</keyword>
<organism evidence="8 9">
    <name type="scientific">Azomonas macrocytogenes</name>
    <name type="common">Azotobacter macrocytogenes</name>
    <dbReference type="NCBI Taxonomy" id="69962"/>
    <lineage>
        <taxon>Bacteria</taxon>
        <taxon>Pseudomonadati</taxon>
        <taxon>Pseudomonadota</taxon>
        <taxon>Gammaproteobacteria</taxon>
        <taxon>Pseudomonadales</taxon>
        <taxon>Pseudomonadaceae</taxon>
        <taxon>Azomonas</taxon>
    </lineage>
</organism>